<reference evidence="4" key="2">
    <citation type="submission" date="2022-06" db="UniProtKB">
        <authorList>
            <consortium name="EnsemblMetazoa"/>
        </authorList>
    </citation>
    <scope>IDENTIFICATION</scope>
</reference>
<organism evidence="4 5">
    <name type="scientific">Onchocerca volvulus</name>
    <dbReference type="NCBI Taxonomy" id="6282"/>
    <lineage>
        <taxon>Eukaryota</taxon>
        <taxon>Metazoa</taxon>
        <taxon>Ecdysozoa</taxon>
        <taxon>Nematoda</taxon>
        <taxon>Chromadorea</taxon>
        <taxon>Rhabditida</taxon>
        <taxon>Spirurina</taxon>
        <taxon>Spiruromorpha</taxon>
        <taxon>Filarioidea</taxon>
        <taxon>Onchocercidae</taxon>
        <taxon>Onchocerca</taxon>
    </lineage>
</organism>
<evidence type="ECO:0000313" key="5">
    <source>
        <dbReference type="Proteomes" id="UP000024404"/>
    </source>
</evidence>
<sequence>MSTISSNADINTKYQRVAAEYAKLKVQISTLKNAVIAEQAKNEKLSIDLHNSESTLRKLESEKEGFEFRNSQLMKRVESLQNEIDDIKQASVKKRGLLFQKSARTERSVELDNEVLQMELQKKVAENETLHKKISELENEYTETTSALNEQYRNLEIENEKLKEELKRIRTNVVTDRSMDCNAEKSEIQLAAENISMVEAVVTNNQNLVLNSEGNVAMRETLQILWLDALRIGRMLAAGFANLLQLFEQRSTIYPNDSKMEKLPDRTLLYGRRLLSSCDMFEACSSNIENILVKSVDDDCRNLSDECSEIISEWQELFCENNANENRVSWCGTNLSKCNEEWTASFLIFLRSLIVLSRQIECSQSALELFTLIEKLSASLADCSRVYTAKIFNENRIPTATKRLCCVNECINNCLTSLHRNLNRFIALVQLIMNSNQLKEENIFPENKEVACLSLEPALSNGGVKVLINENDDETEQKEQQKSKSTRSATDFWKSEMESATKRIIELEKEKERIIVNYELLKTKLESLESGIDISEFPCKDAEVICSYFEERIGDLHADIQHIRSRAFYYKHECKDLLKLAKLSKQESETLREELSRVTARELALKEELEMTRKSYEMQLQNLHEHVANLNTRLDEQSKALNSFKDVFNGVTSTKQESRNAKSSGIAAEGKKI</sequence>
<accession>A0A8R1TVI6</accession>
<evidence type="ECO:0000256" key="1">
    <source>
        <dbReference type="SAM" id="Coils"/>
    </source>
</evidence>
<feature type="coiled-coil region" evidence="1">
    <location>
        <begin position="14"/>
        <end position="172"/>
    </location>
</feature>
<dbReference type="Pfam" id="PF10205">
    <property type="entry name" value="KLRAQ"/>
    <property type="match status" value="1"/>
</dbReference>
<dbReference type="EnsemblMetazoa" id="OVOC6293.1">
    <property type="protein sequence ID" value="OVOC6293.1"/>
    <property type="gene ID" value="WBGene00243102"/>
</dbReference>
<protein>
    <submittedName>
        <fullName evidence="4">Coiled-coil domain-containing protein 128</fullName>
    </submittedName>
</protein>
<reference evidence="5" key="1">
    <citation type="submission" date="2013-10" db="EMBL/GenBank/DDBJ databases">
        <title>Genome sequencing of Onchocerca volvulus.</title>
        <authorList>
            <person name="Cotton J."/>
            <person name="Tsai J."/>
            <person name="Stanley E."/>
            <person name="Tracey A."/>
            <person name="Holroyd N."/>
            <person name="Lustigman S."/>
            <person name="Berriman M."/>
        </authorList>
    </citation>
    <scope>NUCLEOTIDE SEQUENCE</scope>
</reference>
<dbReference type="Gene3D" id="1.10.287.1490">
    <property type="match status" value="1"/>
</dbReference>
<keyword evidence="1" id="KW-0175">Coiled coil</keyword>
<evidence type="ECO:0000259" key="3">
    <source>
        <dbReference type="SMART" id="SM01254"/>
    </source>
</evidence>
<dbReference type="Pfam" id="PF21636">
    <property type="entry name" value="PPP1R21_C"/>
    <property type="match status" value="1"/>
</dbReference>
<dbReference type="PANTHER" id="PTHR21448">
    <property type="entry name" value="SMOOTH MUSCLE MYOSIN HEAVY CHAIN-RELATED"/>
    <property type="match status" value="1"/>
</dbReference>
<dbReference type="InterPro" id="IPR040024">
    <property type="entry name" value="PPP1R21"/>
</dbReference>
<dbReference type="GO" id="GO:0005769">
    <property type="term" value="C:early endosome"/>
    <property type="evidence" value="ECO:0007669"/>
    <property type="project" value="TreeGrafter"/>
</dbReference>
<dbReference type="Proteomes" id="UP000024404">
    <property type="component" value="Unassembled WGS sequence"/>
</dbReference>
<dbReference type="InterPro" id="IPR019343">
    <property type="entry name" value="PPP1R21_N"/>
</dbReference>
<feature type="coiled-coil region" evidence="1">
    <location>
        <begin position="606"/>
        <end position="640"/>
    </location>
</feature>
<dbReference type="GO" id="GO:0016020">
    <property type="term" value="C:membrane"/>
    <property type="evidence" value="ECO:0007669"/>
    <property type="project" value="TreeGrafter"/>
</dbReference>
<feature type="region of interest" description="Disordered" evidence="2">
    <location>
        <begin position="471"/>
        <end position="491"/>
    </location>
</feature>
<dbReference type="AlphaFoldDB" id="A0A8R1TVI6"/>
<dbReference type="OMA" id="NVRYQRL"/>
<dbReference type="EMBL" id="CMVM020000170">
    <property type="status" value="NOT_ANNOTATED_CDS"/>
    <property type="molecule type" value="Genomic_DNA"/>
</dbReference>
<dbReference type="PANTHER" id="PTHR21448:SF0">
    <property type="entry name" value="PROTEIN PHOSPHATASE 1 REGULATORY SUBUNIT 21"/>
    <property type="match status" value="1"/>
</dbReference>
<evidence type="ECO:0000313" key="4">
    <source>
        <dbReference type="EnsemblMetazoa" id="OVOC6293.1"/>
    </source>
</evidence>
<feature type="domain" description="Protein phosphatase 1 regulatory subunit 21 N-terminal" evidence="3">
    <location>
        <begin position="15"/>
        <end position="120"/>
    </location>
</feature>
<feature type="region of interest" description="Disordered" evidence="2">
    <location>
        <begin position="654"/>
        <end position="673"/>
    </location>
</feature>
<dbReference type="SMART" id="SM01254">
    <property type="entry name" value="KLRAQ"/>
    <property type="match status" value="1"/>
</dbReference>
<keyword evidence="5" id="KW-1185">Reference proteome</keyword>
<name>A0A8R1TVI6_ONCVO</name>
<proteinExistence type="predicted"/>
<dbReference type="InterPro" id="IPR049372">
    <property type="entry name" value="PPP1R21_C"/>
</dbReference>
<evidence type="ECO:0000256" key="2">
    <source>
        <dbReference type="SAM" id="MobiDB-lite"/>
    </source>
</evidence>